<keyword evidence="11" id="KW-0496">Mitochondrion</keyword>
<sequence>MPVPWEALIPFGLLTVMFGATGTLLNVSSGAQNLGKPIRHNIDAWDEMMMKRDEQLTGHKRGQRDDPVPPPGFETGSSTRATGGLVVLFNGKLANISDPLDPTLTYSPAVKARSKLEYAGKLSFTDTQPH</sequence>
<dbReference type="InterPro" id="IPR017384">
    <property type="entry name" value="NADH_Ub_cplx-1_asu_su-1"/>
</dbReference>
<keyword evidence="9" id="KW-0249">Electron transport</keyword>
<keyword evidence="8" id="KW-0999">Mitochondrion inner membrane</keyword>
<dbReference type="PANTHER" id="PTHR17098:SF2">
    <property type="entry name" value="NADH DEHYDROGENASE [UBIQUINONE] 1 ALPHA SUBCOMPLEX SUBUNIT 1"/>
    <property type="match status" value="1"/>
</dbReference>
<evidence type="ECO:0000256" key="10">
    <source>
        <dbReference type="ARBA" id="ARBA00022989"/>
    </source>
</evidence>
<organism evidence="14 15">
    <name type="scientific">Tetrapyrgos nigripes</name>
    <dbReference type="NCBI Taxonomy" id="182062"/>
    <lineage>
        <taxon>Eukaryota</taxon>
        <taxon>Fungi</taxon>
        <taxon>Dikarya</taxon>
        <taxon>Basidiomycota</taxon>
        <taxon>Agaricomycotina</taxon>
        <taxon>Agaricomycetes</taxon>
        <taxon>Agaricomycetidae</taxon>
        <taxon>Agaricales</taxon>
        <taxon>Marasmiineae</taxon>
        <taxon>Marasmiaceae</taxon>
        <taxon>Tetrapyrgos</taxon>
    </lineage>
</organism>
<comment type="function">
    <text evidence="1">Accessory subunit of the mitochondrial membrane respiratory chain NADH dehydrogenase (Complex I), that is believed not to be involved in catalysis. Complex I functions in the transfer of electrons from NADH to the respiratory chain. The immediate electron acceptor for the enzyme is believed to be ubiquinone.</text>
</comment>
<evidence type="ECO:0000256" key="4">
    <source>
        <dbReference type="ARBA" id="ARBA00016392"/>
    </source>
</evidence>
<evidence type="ECO:0000256" key="5">
    <source>
        <dbReference type="ARBA" id="ARBA00022448"/>
    </source>
</evidence>
<evidence type="ECO:0000256" key="11">
    <source>
        <dbReference type="ARBA" id="ARBA00023128"/>
    </source>
</evidence>
<dbReference type="EMBL" id="JAACJM010000009">
    <property type="protein sequence ID" value="KAF5371311.1"/>
    <property type="molecule type" value="Genomic_DNA"/>
</dbReference>
<comment type="subcellular location">
    <subcellularLocation>
        <location evidence="2">Mitochondrion inner membrane</location>
        <topology evidence="2">Single-pass membrane protein</topology>
        <orientation evidence="2">Matrix side</orientation>
    </subcellularLocation>
</comment>
<evidence type="ECO:0000313" key="14">
    <source>
        <dbReference type="EMBL" id="KAF5371311.1"/>
    </source>
</evidence>
<dbReference type="AlphaFoldDB" id="A0A8H5GU56"/>
<evidence type="ECO:0000256" key="9">
    <source>
        <dbReference type="ARBA" id="ARBA00022982"/>
    </source>
</evidence>
<keyword evidence="5" id="KW-0813">Transport</keyword>
<gene>
    <name evidence="14" type="ORF">D9758_004200</name>
</gene>
<evidence type="ECO:0000256" key="1">
    <source>
        <dbReference type="ARBA" id="ARBA00003195"/>
    </source>
</evidence>
<dbReference type="OrthoDB" id="1920692at2759"/>
<evidence type="ECO:0000256" key="12">
    <source>
        <dbReference type="ARBA" id="ARBA00023136"/>
    </source>
</evidence>
<keyword evidence="10" id="KW-1133">Transmembrane helix</keyword>
<dbReference type="Pfam" id="PF15879">
    <property type="entry name" value="MWFE"/>
    <property type="match status" value="1"/>
</dbReference>
<name>A0A8H5GU56_9AGAR</name>
<feature type="compositionally biased region" description="Basic and acidic residues" evidence="13">
    <location>
        <begin position="51"/>
        <end position="67"/>
    </location>
</feature>
<evidence type="ECO:0000256" key="13">
    <source>
        <dbReference type="SAM" id="MobiDB-lite"/>
    </source>
</evidence>
<dbReference type="Proteomes" id="UP000559256">
    <property type="component" value="Unassembled WGS sequence"/>
</dbReference>
<evidence type="ECO:0000256" key="8">
    <source>
        <dbReference type="ARBA" id="ARBA00022792"/>
    </source>
</evidence>
<feature type="region of interest" description="Disordered" evidence="13">
    <location>
        <begin position="51"/>
        <end position="80"/>
    </location>
</feature>
<accession>A0A8H5GU56</accession>
<comment type="similarity">
    <text evidence="3">Belongs to the complex I NDUFA1 subunit family.</text>
</comment>
<keyword evidence="12" id="KW-0472">Membrane</keyword>
<dbReference type="GO" id="GO:0005743">
    <property type="term" value="C:mitochondrial inner membrane"/>
    <property type="evidence" value="ECO:0007669"/>
    <property type="project" value="UniProtKB-SubCell"/>
</dbReference>
<keyword evidence="15" id="KW-1185">Reference proteome</keyword>
<proteinExistence type="inferred from homology"/>
<reference evidence="14 15" key="1">
    <citation type="journal article" date="2020" name="ISME J.">
        <title>Uncovering the hidden diversity of litter-decomposition mechanisms in mushroom-forming fungi.</title>
        <authorList>
            <person name="Floudas D."/>
            <person name="Bentzer J."/>
            <person name="Ahren D."/>
            <person name="Johansson T."/>
            <person name="Persson P."/>
            <person name="Tunlid A."/>
        </authorList>
    </citation>
    <scope>NUCLEOTIDE SEQUENCE [LARGE SCALE GENOMIC DNA]</scope>
    <source>
        <strain evidence="14 15">CBS 291.85</strain>
    </source>
</reference>
<evidence type="ECO:0000256" key="6">
    <source>
        <dbReference type="ARBA" id="ARBA00022660"/>
    </source>
</evidence>
<evidence type="ECO:0000256" key="3">
    <source>
        <dbReference type="ARBA" id="ARBA00009960"/>
    </source>
</evidence>
<keyword evidence="7" id="KW-0812">Transmembrane</keyword>
<evidence type="ECO:0000256" key="2">
    <source>
        <dbReference type="ARBA" id="ARBA00004298"/>
    </source>
</evidence>
<dbReference type="PANTHER" id="PTHR17098">
    <property type="entry name" value="NADH-UBIQUINONE OXIDOREDUCTASE MWFE SUBUNIT"/>
    <property type="match status" value="1"/>
</dbReference>
<evidence type="ECO:0000256" key="7">
    <source>
        <dbReference type="ARBA" id="ARBA00022692"/>
    </source>
</evidence>
<evidence type="ECO:0000313" key="15">
    <source>
        <dbReference type="Proteomes" id="UP000559256"/>
    </source>
</evidence>
<comment type="caution">
    <text evidence="14">The sequence shown here is derived from an EMBL/GenBank/DDBJ whole genome shotgun (WGS) entry which is preliminary data.</text>
</comment>
<keyword evidence="6" id="KW-0679">Respiratory chain</keyword>
<protein>
    <recommendedName>
        <fullName evidence="4">NADH dehydrogenase [ubiquinone] 1 alpha subcomplex subunit 1</fullName>
    </recommendedName>
</protein>